<dbReference type="InterPro" id="IPR012338">
    <property type="entry name" value="Beta-lactam/transpept-like"/>
</dbReference>
<keyword evidence="4" id="KW-1185">Reference proteome</keyword>
<dbReference type="RefSeq" id="WP_119977938.1">
    <property type="nucleotide sequence ID" value="NZ_BPFB01000044.1"/>
</dbReference>
<dbReference type="PANTHER" id="PTHR30023">
    <property type="entry name" value="D-ALANYL-D-ALANINE CARBOXYPEPTIDASE"/>
    <property type="match status" value="1"/>
</dbReference>
<comment type="caution">
    <text evidence="3">The sequence shown here is derived from an EMBL/GenBank/DDBJ whole genome shotgun (WGS) entry which is preliminary data.</text>
</comment>
<reference evidence="3 4" key="1">
    <citation type="submission" date="2021-05" db="EMBL/GenBank/DDBJ databases">
        <title>Molecular characterization for Shewanella algae harboring chromosomal blaOXA-55-like strains isolated from clinical and environment sample.</title>
        <authorList>
            <person name="Ohama Y."/>
            <person name="Aoki K."/>
            <person name="Harada S."/>
            <person name="Moriya K."/>
            <person name="Ishii Y."/>
            <person name="Tateda K."/>
        </authorList>
    </citation>
    <scope>NUCLEOTIDE SEQUENCE [LARGE SCALE GENOMIC DNA]</scope>
    <source>
        <strain evidence="3 4">LMG 23746</strain>
    </source>
</reference>
<dbReference type="NCBIfam" id="TIGR00666">
    <property type="entry name" value="PBP4"/>
    <property type="match status" value="1"/>
</dbReference>
<keyword evidence="2" id="KW-0378">Hydrolase</keyword>
<protein>
    <submittedName>
        <fullName evidence="3">D-alanyl-D-alanine carboxypeptidase</fullName>
    </submittedName>
</protein>
<organism evidence="3 4">
    <name type="scientific">Shewanella algidipiscicola</name>
    <dbReference type="NCBI Taxonomy" id="614070"/>
    <lineage>
        <taxon>Bacteria</taxon>
        <taxon>Pseudomonadati</taxon>
        <taxon>Pseudomonadota</taxon>
        <taxon>Gammaproteobacteria</taxon>
        <taxon>Alteromonadales</taxon>
        <taxon>Shewanellaceae</taxon>
        <taxon>Shewanella</taxon>
    </lineage>
</organism>
<dbReference type="PRINTS" id="PR00922">
    <property type="entry name" value="DADACBPTASE3"/>
</dbReference>
<keyword evidence="3" id="KW-0645">Protease</keyword>
<name>A0ABQ4PNI6_9GAMM</name>
<sequence>MPFKLFSTPYFPSRRPLWFILTLVGALTSASQTGYSTEYASAATTATRVSSPQLLTPLQVQAKSQSKSQANAVTLQQLQPATFESMTRQLAPRHSQLAIGVVDLHSGQALYQHNIDTLMQPASTQKLLTAVAATAELGNAFRFTTALYGQSVNQQGELNGDLYIRFSGDPRLTRRDLRHLIQQLFEHGVHTIKGNVYLVGQAEERLRAPGWVWDDLGICYAAPVSQFVIDRNCIFGELTPQLGSNQSQLNFPKDLPVTLTTSAEFDKNNQRALCDLALQRLPNNHFHLSGCFAGNQALKLAIAINEPALYAQQVVTQLFAESNVRLSGNVLLSNQINKQAKLLAQHHSAALPELLSTMLLTSDNLIADSLFKALGANVYQQPGTFLSGAKAMKQVLTDEGIDLDHGQIIDGSGLSRYNLLSARQLTQVLMLIYQDERFRALMMHLPLAGRSGSLRYKSGYHQAPLQDKVRAKTGSMQGVDNLAGYLGLNAEDNLLFVILENGIGPQQKQPQPIPFSAQWLTAILKESSQ</sequence>
<evidence type="ECO:0000313" key="4">
    <source>
        <dbReference type="Proteomes" id="UP000761574"/>
    </source>
</evidence>
<evidence type="ECO:0000256" key="2">
    <source>
        <dbReference type="ARBA" id="ARBA00022801"/>
    </source>
</evidence>
<dbReference type="SUPFAM" id="SSF56601">
    <property type="entry name" value="beta-lactamase/transpeptidase-like"/>
    <property type="match status" value="1"/>
</dbReference>
<gene>
    <name evidence="3" type="primary">dacB</name>
    <name evidence="3" type="ORF">TUM4630_30110</name>
</gene>
<dbReference type="Pfam" id="PF02113">
    <property type="entry name" value="Peptidase_S13"/>
    <property type="match status" value="1"/>
</dbReference>
<dbReference type="Proteomes" id="UP000761574">
    <property type="component" value="Unassembled WGS sequence"/>
</dbReference>
<dbReference type="Gene3D" id="3.40.710.10">
    <property type="entry name" value="DD-peptidase/beta-lactamase superfamily"/>
    <property type="match status" value="2"/>
</dbReference>
<proteinExistence type="inferred from homology"/>
<accession>A0ABQ4PNI6</accession>
<dbReference type="InterPro" id="IPR000667">
    <property type="entry name" value="Peptidase_S13"/>
</dbReference>
<dbReference type="GO" id="GO:0004180">
    <property type="term" value="F:carboxypeptidase activity"/>
    <property type="evidence" value="ECO:0007669"/>
    <property type="project" value="UniProtKB-KW"/>
</dbReference>
<dbReference type="EMBL" id="BPFB01000044">
    <property type="protein sequence ID" value="GIU50054.1"/>
    <property type="molecule type" value="Genomic_DNA"/>
</dbReference>
<keyword evidence="3" id="KW-0121">Carboxypeptidase</keyword>
<evidence type="ECO:0000256" key="1">
    <source>
        <dbReference type="ARBA" id="ARBA00006096"/>
    </source>
</evidence>
<dbReference type="Gene3D" id="3.50.80.20">
    <property type="entry name" value="D-Ala-D-Ala carboxypeptidase C, peptidase S13"/>
    <property type="match status" value="1"/>
</dbReference>
<comment type="similarity">
    <text evidence="1">Belongs to the peptidase S13 family.</text>
</comment>
<dbReference type="PANTHER" id="PTHR30023:SF0">
    <property type="entry name" value="PENICILLIN-SENSITIVE CARBOXYPEPTIDASE A"/>
    <property type="match status" value="1"/>
</dbReference>
<evidence type="ECO:0000313" key="3">
    <source>
        <dbReference type="EMBL" id="GIU50054.1"/>
    </source>
</evidence>